<dbReference type="GO" id="GO:0031942">
    <property type="term" value="C:i-AAA complex"/>
    <property type="evidence" value="ECO:0007669"/>
    <property type="project" value="TreeGrafter"/>
</dbReference>
<keyword evidence="1" id="KW-0472">Membrane</keyword>
<dbReference type="Gene3D" id="1.25.40.10">
    <property type="entry name" value="Tetratricopeptide repeat domain"/>
    <property type="match status" value="2"/>
</dbReference>
<sequence>MPGPQFRPAYRKLFHILLLSSALGAFMYYRQYQLVWEYPPSVRIPLLKALYSDEKDASEIEKYLLHARDLCSRIKGDNHMLTEKIDLNLAQVYQYLLKDEEKALSCYQNVLKMIDQRNDNYENLVREKAAIHQRMGQVYKSSRQIGKAEESFNNAMLTLLELPDEESFPWPKKTLERFKRKIKRRDEKYSILKIPDSKKLQLAAIMECAGELWLDKGDYALALGVYRKAVEFLLQEDPHHPRLPILYNNAAATYSYLGKFREARILGQRAYSAANDRMKPLVLCNLAMIEEHAGMLKTAKDIYEKVSEIADPIRDQDFLRLSHYRLNLLNNK</sequence>
<dbReference type="SMART" id="SM00028">
    <property type="entry name" value="TPR"/>
    <property type="match status" value="4"/>
</dbReference>
<name>A0A069C7V8_ROZAC</name>
<organism evidence="2 4">
    <name type="scientific">Rozella allomycis (strain CSF55)</name>
    <dbReference type="NCBI Taxonomy" id="988480"/>
    <lineage>
        <taxon>Eukaryota</taxon>
        <taxon>Fungi</taxon>
        <taxon>Fungi incertae sedis</taxon>
        <taxon>Cryptomycota</taxon>
        <taxon>Cryptomycota incertae sedis</taxon>
        <taxon>Rozella</taxon>
    </lineage>
</organism>
<dbReference type="InterPro" id="IPR011990">
    <property type="entry name" value="TPR-like_helical_dom_sf"/>
</dbReference>
<dbReference type="SUPFAM" id="SSF48452">
    <property type="entry name" value="TPR-like"/>
    <property type="match status" value="2"/>
</dbReference>
<keyword evidence="1" id="KW-1133">Transmembrane helix</keyword>
<dbReference type="Proteomes" id="UP000030755">
    <property type="component" value="Unassembled WGS sequence"/>
</dbReference>
<dbReference type="PANTHER" id="PTHR28142:SF1">
    <property type="entry name" value="MITOCHONDRIAL INNER MEMBRANE I-AAA PROTEASE SUPERCOMPLEX SUBUNIT MGR3-RELATED"/>
    <property type="match status" value="1"/>
</dbReference>
<evidence type="ECO:0000313" key="3">
    <source>
        <dbReference type="EMBL" id="EPZ31769.1"/>
    </source>
</evidence>
<dbReference type="GO" id="GO:0051787">
    <property type="term" value="F:misfolded protein binding"/>
    <property type="evidence" value="ECO:0007669"/>
    <property type="project" value="TreeGrafter"/>
</dbReference>
<dbReference type="InterPro" id="IPR040201">
    <property type="entry name" value="Mrg3-like"/>
</dbReference>
<feature type="transmembrane region" description="Helical" evidence="1">
    <location>
        <begin position="12"/>
        <end position="29"/>
    </location>
</feature>
<dbReference type="EMBL" id="KE561209">
    <property type="protein sequence ID" value="EPZ31765.1"/>
    <property type="molecule type" value="Genomic_DNA"/>
</dbReference>
<evidence type="ECO:0000256" key="1">
    <source>
        <dbReference type="SAM" id="Phobius"/>
    </source>
</evidence>
<reference evidence="2 4" key="1">
    <citation type="journal article" date="2013" name="Curr. Biol.">
        <title>Shared signatures of parasitism and phylogenomics unite Cryptomycota and microsporidia.</title>
        <authorList>
            <person name="James T.Y."/>
            <person name="Pelin A."/>
            <person name="Bonen L."/>
            <person name="Ahrendt S."/>
            <person name="Sain D."/>
            <person name="Corradi N."/>
            <person name="Stajich J.E."/>
        </authorList>
    </citation>
    <scope>NUCLEOTIDE SEQUENCE [LARGE SCALE GENOMIC DNA]</scope>
    <source>
        <strain evidence="2 4">CSF55</strain>
    </source>
</reference>
<dbReference type="Pfam" id="PF13424">
    <property type="entry name" value="TPR_12"/>
    <property type="match status" value="1"/>
</dbReference>
<dbReference type="STRING" id="988480.A0A069C7V8"/>
<keyword evidence="1" id="KW-0812">Transmembrane</keyword>
<protein>
    <recommendedName>
        <fullName evidence="5">Tetratricopeptide repeat protein</fullName>
    </recommendedName>
</protein>
<dbReference type="EMBL" id="KE561209">
    <property type="protein sequence ID" value="EPZ31769.1"/>
    <property type="molecule type" value="Genomic_DNA"/>
</dbReference>
<evidence type="ECO:0008006" key="5">
    <source>
        <dbReference type="Google" id="ProtNLM"/>
    </source>
</evidence>
<dbReference type="GO" id="GO:0006515">
    <property type="term" value="P:protein quality control for misfolded or incompletely synthesized proteins"/>
    <property type="evidence" value="ECO:0007669"/>
    <property type="project" value="TreeGrafter"/>
</dbReference>
<accession>A0A069C7V8</accession>
<keyword evidence="4" id="KW-1185">Reference proteome</keyword>
<dbReference type="PANTHER" id="PTHR28142">
    <property type="entry name" value="MITOCHONDRIAL INNER MEMBRANE I-AAA PROTEASE SUPERCOMPLEX SUBUNIT MGR3-RELATED"/>
    <property type="match status" value="1"/>
</dbReference>
<evidence type="ECO:0000313" key="4">
    <source>
        <dbReference type="Proteomes" id="UP000030755"/>
    </source>
</evidence>
<gene>
    <name evidence="2" type="ORF">O9G_000244</name>
    <name evidence="3" type="ORF">O9G_000248</name>
</gene>
<dbReference type="InterPro" id="IPR019734">
    <property type="entry name" value="TPR_rpt"/>
</dbReference>
<dbReference type="HOGENOM" id="CLU_837168_0_0_1"/>
<evidence type="ECO:0000313" key="2">
    <source>
        <dbReference type="EMBL" id="EPZ31765.1"/>
    </source>
</evidence>
<proteinExistence type="predicted"/>
<dbReference type="AlphaFoldDB" id="A0A069C7V8"/>